<dbReference type="InterPro" id="IPR034466">
    <property type="entry name" value="Methyltransferase_Class_B"/>
</dbReference>
<dbReference type="SUPFAM" id="SSF52242">
    <property type="entry name" value="Cobalamin (vitamin B12)-binding domain"/>
    <property type="match status" value="1"/>
</dbReference>
<dbReference type="SMART" id="SM00729">
    <property type="entry name" value="Elp3"/>
    <property type="match status" value="1"/>
</dbReference>
<evidence type="ECO:0000256" key="3">
    <source>
        <dbReference type="ARBA" id="ARBA00022723"/>
    </source>
</evidence>
<accession>A0ABN6RZ55</accession>
<organism evidence="7 8">
    <name type="scientific">Pseudodesulfovibrio portus</name>
    <dbReference type="NCBI Taxonomy" id="231439"/>
    <lineage>
        <taxon>Bacteria</taxon>
        <taxon>Pseudomonadati</taxon>
        <taxon>Thermodesulfobacteriota</taxon>
        <taxon>Desulfovibrionia</taxon>
        <taxon>Desulfovibrionales</taxon>
        <taxon>Desulfovibrionaceae</taxon>
    </lineage>
</organism>
<gene>
    <name evidence="7" type="ORF">JCM14722_22430</name>
</gene>
<dbReference type="PANTHER" id="PTHR43409">
    <property type="entry name" value="ANAEROBIC MAGNESIUM-PROTOPORPHYRIN IX MONOMETHYL ESTER CYCLASE-RELATED"/>
    <property type="match status" value="1"/>
</dbReference>
<dbReference type="InterPro" id="IPR006638">
    <property type="entry name" value="Elp3/MiaA/NifB-like_rSAM"/>
</dbReference>
<keyword evidence="5" id="KW-0411">Iron-sulfur</keyword>
<protein>
    <recommendedName>
        <fullName evidence="6">Elp3/MiaA/NifB-like radical SAM core domain-containing protein</fullName>
    </recommendedName>
</protein>
<evidence type="ECO:0000256" key="4">
    <source>
        <dbReference type="ARBA" id="ARBA00023004"/>
    </source>
</evidence>
<dbReference type="CDD" id="cd02068">
    <property type="entry name" value="radical_SAM_B12_BD"/>
    <property type="match status" value="1"/>
</dbReference>
<dbReference type="Pfam" id="PF02310">
    <property type="entry name" value="B12-binding"/>
    <property type="match status" value="1"/>
</dbReference>
<dbReference type="SFLD" id="SFLDS00029">
    <property type="entry name" value="Radical_SAM"/>
    <property type="match status" value="1"/>
</dbReference>
<dbReference type="CDD" id="cd01335">
    <property type="entry name" value="Radical_SAM"/>
    <property type="match status" value="1"/>
</dbReference>
<dbReference type="InterPro" id="IPR036724">
    <property type="entry name" value="Cobalamin-bd_sf"/>
</dbReference>
<proteinExistence type="predicted"/>
<keyword evidence="2" id="KW-0949">S-adenosyl-L-methionine</keyword>
<dbReference type="InterPro" id="IPR023404">
    <property type="entry name" value="rSAM_horseshoe"/>
</dbReference>
<comment type="cofactor">
    <cofactor evidence="1">
        <name>[4Fe-4S] cluster</name>
        <dbReference type="ChEBI" id="CHEBI:49883"/>
    </cofactor>
</comment>
<evidence type="ECO:0000256" key="5">
    <source>
        <dbReference type="ARBA" id="ARBA00023014"/>
    </source>
</evidence>
<dbReference type="Pfam" id="PF04055">
    <property type="entry name" value="Radical_SAM"/>
    <property type="match status" value="1"/>
</dbReference>
<evidence type="ECO:0000313" key="7">
    <source>
        <dbReference type="EMBL" id="BDQ34701.1"/>
    </source>
</evidence>
<feature type="domain" description="Elp3/MiaA/NifB-like radical SAM core" evidence="6">
    <location>
        <begin position="203"/>
        <end position="405"/>
    </location>
</feature>
<evidence type="ECO:0000256" key="2">
    <source>
        <dbReference type="ARBA" id="ARBA00022691"/>
    </source>
</evidence>
<dbReference type="SFLD" id="SFLDG01082">
    <property type="entry name" value="B12-binding_domain_containing"/>
    <property type="match status" value="1"/>
</dbReference>
<evidence type="ECO:0000256" key="1">
    <source>
        <dbReference type="ARBA" id="ARBA00001966"/>
    </source>
</evidence>
<keyword evidence="8" id="KW-1185">Reference proteome</keyword>
<evidence type="ECO:0000259" key="6">
    <source>
        <dbReference type="SMART" id="SM00729"/>
    </source>
</evidence>
<dbReference type="Gene3D" id="3.40.50.280">
    <property type="entry name" value="Cobalamin-binding domain"/>
    <property type="match status" value="1"/>
</dbReference>
<dbReference type="InterPro" id="IPR006158">
    <property type="entry name" value="Cobalamin-bd"/>
</dbReference>
<dbReference type="InterPro" id="IPR051198">
    <property type="entry name" value="BchE-like"/>
</dbReference>
<dbReference type="RefSeq" id="WP_264981595.1">
    <property type="nucleotide sequence ID" value="NZ_AP026708.1"/>
</dbReference>
<sequence length="531" mass="62269">MKRLNVLFVNPKQWADAKVNPEKALYPYSIVYIVNFLKKNDLCDVDYIDLTMEDESVYFERIKNEHYDLIGITALTTGRLHAIHVVKETRKASPNSKIIVGGPFFGNKPIETLHNVPEVDYVCVGEGEHTSAELVQHLQTGTPALHDINGLLYWEDGEIRKNASRKYEKNLDLFDIQEDLISKPHYKYLHPLKGWEDDPDKGNAYIIMAGRGCINGCIYCLNSRKPFRHHSVDYLINKVKEIKKKYNTRHMFFGDPSFASSSSYLQEFCERIIEEKLDIEWYCEGRPDIPLDLLELMAKAGCISYDFAMETGSERVMKKLRRRTDLDMIVNFAKKLNELGVRGDFFTMMSMPDERGKDLFKTITYIAKLNRLGFKTTLAPFFIVPGTKLEEIAIERGQLAKDFSWFDETYSCDHHHIHEAKKHIPHYLEYFDSYDLKKLAGFHLAMQDFITREPRVRKLRYSFLGTISHVTRFFLKEAEWNDFKYVFDVLSLSAKMYTWFWLWKLRKPYYDYLERKNSVVEPVAEACCEHE</sequence>
<dbReference type="EMBL" id="AP026708">
    <property type="protein sequence ID" value="BDQ34701.1"/>
    <property type="molecule type" value="Genomic_DNA"/>
</dbReference>
<dbReference type="SUPFAM" id="SSF102114">
    <property type="entry name" value="Radical SAM enzymes"/>
    <property type="match status" value="1"/>
</dbReference>
<dbReference type="SFLD" id="SFLDG01123">
    <property type="entry name" value="methyltransferase_(Class_B)"/>
    <property type="match status" value="1"/>
</dbReference>
<reference evidence="7" key="1">
    <citation type="submission" date="2022-08" db="EMBL/GenBank/DDBJ databases">
        <title>Genome Sequence of the sulphate-reducing bacterium, Pseudodesulfovibrio portus JCM14722.</title>
        <authorList>
            <person name="Kondo R."/>
            <person name="Kataoka T."/>
        </authorList>
    </citation>
    <scope>NUCLEOTIDE SEQUENCE</scope>
    <source>
        <strain evidence="7">JCM 14722</strain>
    </source>
</reference>
<dbReference type="InterPro" id="IPR007197">
    <property type="entry name" value="rSAM"/>
</dbReference>
<dbReference type="Proteomes" id="UP001061361">
    <property type="component" value="Chromosome"/>
</dbReference>
<dbReference type="Gene3D" id="3.80.30.20">
    <property type="entry name" value="tm_1862 like domain"/>
    <property type="match status" value="1"/>
</dbReference>
<evidence type="ECO:0000313" key="8">
    <source>
        <dbReference type="Proteomes" id="UP001061361"/>
    </source>
</evidence>
<dbReference type="InterPro" id="IPR058240">
    <property type="entry name" value="rSAM_sf"/>
</dbReference>
<keyword evidence="4" id="KW-0408">Iron</keyword>
<name>A0ABN6RZ55_9BACT</name>
<keyword evidence="3" id="KW-0479">Metal-binding</keyword>